<dbReference type="Proteomes" id="UP000194003">
    <property type="component" value="Unassembled WGS sequence"/>
</dbReference>
<protein>
    <submittedName>
        <fullName evidence="1">Uncharacterized protein</fullName>
    </submittedName>
</protein>
<gene>
    <name evidence="1" type="ORF">MAIT1_01189</name>
</gene>
<reference evidence="1 2" key="1">
    <citation type="journal article" date="2016" name="BMC Genomics">
        <title>Combined genomic and structural analyses of a cultured magnetotactic bacterium reveals its niche adaptation to a dynamic environment.</title>
        <authorList>
            <person name="Araujo A.C."/>
            <person name="Morillo V."/>
            <person name="Cypriano J."/>
            <person name="Teixeira L.C."/>
            <person name="Leao P."/>
            <person name="Lyra S."/>
            <person name="Almeida L.G."/>
            <person name="Bazylinski D.A."/>
            <person name="Vasconcellos A.T."/>
            <person name="Abreu F."/>
            <person name="Lins U."/>
        </authorList>
    </citation>
    <scope>NUCLEOTIDE SEQUENCE [LARGE SCALE GENOMIC DNA]</scope>
    <source>
        <strain evidence="1 2">IT-1</strain>
    </source>
</reference>
<dbReference type="EMBL" id="LVJN01000016">
    <property type="protein sequence ID" value="OSM06210.1"/>
    <property type="molecule type" value="Genomic_DNA"/>
</dbReference>
<comment type="caution">
    <text evidence="1">The sequence shown here is derived from an EMBL/GenBank/DDBJ whole genome shotgun (WGS) entry which is preliminary data.</text>
</comment>
<name>A0A1Y2K9S4_9PROT</name>
<keyword evidence="2" id="KW-1185">Reference proteome</keyword>
<dbReference type="AlphaFoldDB" id="A0A1Y2K9S4"/>
<accession>A0A1Y2K9S4</accession>
<proteinExistence type="predicted"/>
<evidence type="ECO:0000313" key="2">
    <source>
        <dbReference type="Proteomes" id="UP000194003"/>
    </source>
</evidence>
<sequence length="217" mass="23954">MNEQNDPLAKIQAGLQASINAAITPGSLAAPTPHGEHPDAIRPKDIKWAALKEEVKAASAAGEWDKALKLMLEMSNNDRHPEAFMARVQSAWLVVKIPAPVTDVTLVLFDLLASLEANHPAAGGVAALANLMAMHRTPDHPQRELAQMQAQQMWPMAAKIMGINPDDNAAFEAWRSEEQLDDPNAFIPRVMGMLERMGPEVWWIDRERIQAEMMQGE</sequence>
<organism evidence="1 2">
    <name type="scientific">Magnetofaba australis IT-1</name>
    <dbReference type="NCBI Taxonomy" id="1434232"/>
    <lineage>
        <taxon>Bacteria</taxon>
        <taxon>Pseudomonadati</taxon>
        <taxon>Pseudomonadota</taxon>
        <taxon>Magnetococcia</taxon>
        <taxon>Magnetococcales</taxon>
        <taxon>Magnetococcaceae</taxon>
        <taxon>Magnetofaba</taxon>
    </lineage>
</organism>
<evidence type="ECO:0000313" key="1">
    <source>
        <dbReference type="EMBL" id="OSM06210.1"/>
    </source>
</evidence>
<dbReference type="OrthoDB" id="9775668at2"/>
<dbReference type="RefSeq" id="WP_085441343.1">
    <property type="nucleotide sequence ID" value="NZ_LVJN01000016.1"/>
</dbReference>